<protein>
    <submittedName>
        <fullName evidence="2">Uncharacterized protein</fullName>
    </submittedName>
</protein>
<evidence type="ECO:0000313" key="3">
    <source>
        <dbReference type="Proteomes" id="UP000035740"/>
    </source>
</evidence>
<proteinExistence type="predicted"/>
<feature type="transmembrane region" description="Helical" evidence="1">
    <location>
        <begin position="21"/>
        <end position="43"/>
    </location>
</feature>
<name>A0A0J8B1L0_BETVV</name>
<dbReference type="EMBL" id="KQ090721">
    <property type="protein sequence ID" value="KMS94881.1"/>
    <property type="molecule type" value="Genomic_DNA"/>
</dbReference>
<keyword evidence="3" id="KW-1185">Reference proteome</keyword>
<gene>
    <name evidence="2" type="ORF">BVRB_014420</name>
</gene>
<accession>A0A0J8B1L0</accession>
<evidence type="ECO:0000256" key="1">
    <source>
        <dbReference type="SAM" id="Phobius"/>
    </source>
</evidence>
<dbReference type="AlphaFoldDB" id="A0A0J8B1L0"/>
<dbReference type="Gramene" id="KMS94881">
    <property type="protein sequence ID" value="KMS94881"/>
    <property type="gene ID" value="BVRB_014420"/>
</dbReference>
<sequence length="50" mass="5878">MRTKTTTETRHFQDSASPFRLSFLIGSIFLRNQLEIFLTYIAFPSYMENG</sequence>
<keyword evidence="1" id="KW-1133">Transmembrane helix</keyword>
<reference evidence="2 3" key="1">
    <citation type="journal article" date="2014" name="Nature">
        <title>The genome of the recently domesticated crop plant sugar beet (Beta vulgaris).</title>
        <authorList>
            <person name="Dohm J.C."/>
            <person name="Minoche A.E."/>
            <person name="Holtgrawe D."/>
            <person name="Capella-Gutierrez S."/>
            <person name="Zakrzewski F."/>
            <person name="Tafer H."/>
            <person name="Rupp O."/>
            <person name="Sorensen T.R."/>
            <person name="Stracke R."/>
            <person name="Reinhardt R."/>
            <person name="Goesmann A."/>
            <person name="Kraft T."/>
            <person name="Schulz B."/>
            <person name="Stadler P.F."/>
            <person name="Schmidt T."/>
            <person name="Gabaldon T."/>
            <person name="Lehrach H."/>
            <person name="Weisshaar B."/>
            <person name="Himmelbauer H."/>
        </authorList>
    </citation>
    <scope>NUCLEOTIDE SEQUENCE [LARGE SCALE GENOMIC DNA]</scope>
    <source>
        <tissue evidence="2">Taproot</tissue>
    </source>
</reference>
<organism evidence="2 3">
    <name type="scientific">Beta vulgaris subsp. vulgaris</name>
    <name type="common">Beet</name>
    <dbReference type="NCBI Taxonomy" id="3555"/>
    <lineage>
        <taxon>Eukaryota</taxon>
        <taxon>Viridiplantae</taxon>
        <taxon>Streptophyta</taxon>
        <taxon>Embryophyta</taxon>
        <taxon>Tracheophyta</taxon>
        <taxon>Spermatophyta</taxon>
        <taxon>Magnoliopsida</taxon>
        <taxon>eudicotyledons</taxon>
        <taxon>Gunneridae</taxon>
        <taxon>Pentapetalae</taxon>
        <taxon>Caryophyllales</taxon>
        <taxon>Chenopodiaceae</taxon>
        <taxon>Betoideae</taxon>
        <taxon>Beta</taxon>
    </lineage>
</organism>
<evidence type="ECO:0000313" key="2">
    <source>
        <dbReference type="EMBL" id="KMS94881.1"/>
    </source>
</evidence>
<keyword evidence="1" id="KW-0472">Membrane</keyword>
<dbReference type="Proteomes" id="UP000035740">
    <property type="component" value="Unassembled WGS sequence"/>
</dbReference>
<keyword evidence="1" id="KW-0812">Transmembrane</keyword>